<comment type="caution">
    <text evidence="8">The sequence shown here is derived from an EMBL/GenBank/DDBJ whole genome shotgun (WGS) entry which is preliminary data.</text>
</comment>
<name>A0ABT9TZT9_PAEHA</name>
<dbReference type="CDD" id="cd01949">
    <property type="entry name" value="GGDEF"/>
    <property type="match status" value="1"/>
</dbReference>
<sequence length="558" mass="62167">MDGRGAVCRNLYVFIEYSHSLDDQTKRVHTIKNQIWGQGRKGRIKFQSLLVALLAFTLLGSTIILMAVSIRKQNETLTATILQRNFEGARNLTISVNTIKDLMFHELGSTAHYISDEKITIEDNPRMVGSMLMGSRLFNSAMIVDESGIVRFSTPDSGFVSGQQLDDELPSHPVGIRGPYVSKVFNAPDGHRMIMAVHPLRSPGQQSGGFVAGLIDLQERNVFTDMFDHAIKSSVGTFAYIVDSQGELLLNPDVRRENNIVPASIIQETFKDRDLRSAVIDNQQGDEYFVGYLQVVGINWGIVFQSPTEIVNETKQTIMKTQIAWSAPFILVILILSLWMARRLASPFVALTATARRIAVGERVDRPPFKSHWNYEAHHLALAMMKAVQGLQSEADKKSLQARTDHLTGLANRAGLEEWLSLHDGETDGYALAVIDIDHFKSVNDKYGHHKGDETLVHLARILESECRKEDLVCRLGGEEFVAILPMEALRGGTELAERVRSKVESAISPTGKPITVSIGVAHYPEHGRDFEEVFQRADEALYEAKRTGRNRTMATAG</sequence>
<reference evidence="8 9" key="1">
    <citation type="submission" date="2023-07" db="EMBL/GenBank/DDBJ databases">
        <title>Sorghum-associated microbial communities from plants grown in Nebraska, USA.</title>
        <authorList>
            <person name="Schachtman D."/>
        </authorList>
    </citation>
    <scope>NUCLEOTIDE SEQUENCE [LARGE SCALE GENOMIC DNA]</scope>
    <source>
        <strain evidence="8 9">CC482</strain>
    </source>
</reference>
<dbReference type="Proteomes" id="UP001229346">
    <property type="component" value="Unassembled WGS sequence"/>
</dbReference>
<keyword evidence="3 6" id="KW-0812">Transmembrane</keyword>
<gene>
    <name evidence="8" type="ORF">J2T15_001811</name>
</gene>
<keyword evidence="5 6" id="KW-0472">Membrane</keyword>
<dbReference type="InterPro" id="IPR029787">
    <property type="entry name" value="Nucleotide_cyclase"/>
</dbReference>
<dbReference type="PANTHER" id="PTHR45138:SF9">
    <property type="entry name" value="DIGUANYLATE CYCLASE DGCM-RELATED"/>
    <property type="match status" value="1"/>
</dbReference>
<comment type="subcellular location">
    <subcellularLocation>
        <location evidence="1">Cell membrane</location>
        <topology evidence="1">Multi-pass membrane protein</topology>
    </subcellularLocation>
</comment>
<keyword evidence="9" id="KW-1185">Reference proteome</keyword>
<dbReference type="InterPro" id="IPR000160">
    <property type="entry name" value="GGDEF_dom"/>
</dbReference>
<dbReference type="InterPro" id="IPR043128">
    <property type="entry name" value="Rev_trsase/Diguanyl_cyclase"/>
</dbReference>
<organism evidence="8 9">
    <name type="scientific">Paenibacillus harenae</name>
    <dbReference type="NCBI Taxonomy" id="306543"/>
    <lineage>
        <taxon>Bacteria</taxon>
        <taxon>Bacillati</taxon>
        <taxon>Bacillota</taxon>
        <taxon>Bacilli</taxon>
        <taxon>Bacillales</taxon>
        <taxon>Paenibacillaceae</taxon>
        <taxon>Paenibacillus</taxon>
    </lineage>
</organism>
<evidence type="ECO:0000256" key="3">
    <source>
        <dbReference type="ARBA" id="ARBA00022692"/>
    </source>
</evidence>
<dbReference type="InterPro" id="IPR033479">
    <property type="entry name" value="dCache_1"/>
</dbReference>
<dbReference type="Gene3D" id="6.10.340.10">
    <property type="match status" value="1"/>
</dbReference>
<dbReference type="PANTHER" id="PTHR45138">
    <property type="entry name" value="REGULATORY COMPONENTS OF SENSORY TRANSDUCTION SYSTEM"/>
    <property type="match status" value="1"/>
</dbReference>
<dbReference type="SUPFAM" id="SSF55073">
    <property type="entry name" value="Nucleotide cyclase"/>
    <property type="match status" value="1"/>
</dbReference>
<dbReference type="EMBL" id="JAUSSU010000003">
    <property type="protein sequence ID" value="MDQ0112376.1"/>
    <property type="molecule type" value="Genomic_DNA"/>
</dbReference>
<dbReference type="PROSITE" id="PS50887">
    <property type="entry name" value="GGDEF"/>
    <property type="match status" value="1"/>
</dbReference>
<feature type="domain" description="GGDEF" evidence="7">
    <location>
        <begin position="428"/>
        <end position="558"/>
    </location>
</feature>
<evidence type="ECO:0000256" key="5">
    <source>
        <dbReference type="ARBA" id="ARBA00023136"/>
    </source>
</evidence>
<dbReference type="SMART" id="SM00267">
    <property type="entry name" value="GGDEF"/>
    <property type="match status" value="1"/>
</dbReference>
<evidence type="ECO:0000313" key="8">
    <source>
        <dbReference type="EMBL" id="MDQ0112376.1"/>
    </source>
</evidence>
<dbReference type="CDD" id="cd18773">
    <property type="entry name" value="PDC1_HK_sensor"/>
    <property type="match status" value="1"/>
</dbReference>
<proteinExistence type="predicted"/>
<evidence type="ECO:0000256" key="6">
    <source>
        <dbReference type="SAM" id="Phobius"/>
    </source>
</evidence>
<dbReference type="Gene3D" id="3.30.70.270">
    <property type="match status" value="1"/>
</dbReference>
<dbReference type="Pfam" id="PF02743">
    <property type="entry name" value="dCache_1"/>
    <property type="match status" value="1"/>
</dbReference>
<keyword evidence="4 6" id="KW-1133">Transmembrane helix</keyword>
<feature type="transmembrane region" description="Helical" evidence="6">
    <location>
        <begin position="49"/>
        <end position="70"/>
    </location>
</feature>
<evidence type="ECO:0000256" key="1">
    <source>
        <dbReference type="ARBA" id="ARBA00004651"/>
    </source>
</evidence>
<protein>
    <submittedName>
        <fullName evidence="8">Diguanylate cyclase (GGDEF)-like protein</fullName>
    </submittedName>
</protein>
<dbReference type="NCBIfam" id="TIGR00254">
    <property type="entry name" value="GGDEF"/>
    <property type="match status" value="1"/>
</dbReference>
<dbReference type="Pfam" id="PF00990">
    <property type="entry name" value="GGDEF"/>
    <property type="match status" value="1"/>
</dbReference>
<keyword evidence="2" id="KW-1003">Cell membrane</keyword>
<dbReference type="InterPro" id="IPR050469">
    <property type="entry name" value="Diguanylate_Cyclase"/>
</dbReference>
<accession>A0ABT9TZT9</accession>
<evidence type="ECO:0000259" key="7">
    <source>
        <dbReference type="PROSITE" id="PS50887"/>
    </source>
</evidence>
<evidence type="ECO:0000256" key="4">
    <source>
        <dbReference type="ARBA" id="ARBA00022989"/>
    </source>
</evidence>
<evidence type="ECO:0000256" key="2">
    <source>
        <dbReference type="ARBA" id="ARBA00022475"/>
    </source>
</evidence>
<evidence type="ECO:0000313" key="9">
    <source>
        <dbReference type="Proteomes" id="UP001229346"/>
    </source>
</evidence>